<evidence type="ECO:0000313" key="2">
    <source>
        <dbReference type="EMBL" id="QCE11024.1"/>
    </source>
</evidence>
<gene>
    <name evidence="2" type="ORF">DEO72_LG10g2257</name>
</gene>
<proteinExistence type="predicted"/>
<dbReference type="EMBL" id="CP039354">
    <property type="protein sequence ID" value="QCE11024.1"/>
    <property type="molecule type" value="Genomic_DNA"/>
</dbReference>
<evidence type="ECO:0000256" key="1">
    <source>
        <dbReference type="SAM" id="MobiDB-lite"/>
    </source>
</evidence>
<keyword evidence="3" id="KW-1185">Reference proteome</keyword>
<dbReference type="Proteomes" id="UP000501690">
    <property type="component" value="Linkage Group LG10"/>
</dbReference>
<name>A0A4D6NE60_VIGUN</name>
<dbReference type="AlphaFoldDB" id="A0A4D6NE60"/>
<reference evidence="2 3" key="1">
    <citation type="submission" date="2019-04" db="EMBL/GenBank/DDBJ databases">
        <title>An improved genome assembly and genetic linkage map for asparagus bean, Vigna unguiculata ssp. sesquipedialis.</title>
        <authorList>
            <person name="Xia Q."/>
            <person name="Zhang R."/>
            <person name="Dong Y."/>
        </authorList>
    </citation>
    <scope>NUCLEOTIDE SEQUENCE [LARGE SCALE GENOMIC DNA]</scope>
    <source>
        <tissue evidence="2">Leaf</tissue>
    </source>
</reference>
<accession>A0A4D6NE60</accession>
<sequence>MPKLITPIHTIRPYILAQATNPRSGEKGLSLKLKVLAYARLSTESPTRFASSRLGEPSLPERGDLLPKGEVPRLGHNCSDVPQTPTRYRLGEPLSLERDSTSLKTRALYLSETSSSNLGLFLLVSPRRDRLAQARTSYLATVLPATTIHTYPHNITRHFTSIQTILTLRRMSMKVPGADLRGEQNEVELNLNLIELQTLVELWGEKKRVSKLRRIKGGHWWSREELEILKFGKGNQKPLGGLYIAARRLIILHVFFMFLDAVPGSEALYRQATQSLVPLGDSVRSVTLLEYLGHVGSDLNTMVTLMEDNVERIVKITFLVGAEILDIGILEPIGDSREQWDLGLGDVWRRGRSRQAIAAETVALERVRLAVWIVSPGGGCIMIDS</sequence>
<feature type="compositionally biased region" description="Basic and acidic residues" evidence="1">
    <location>
        <begin position="59"/>
        <end position="73"/>
    </location>
</feature>
<evidence type="ECO:0000313" key="3">
    <source>
        <dbReference type="Proteomes" id="UP000501690"/>
    </source>
</evidence>
<organism evidence="2 3">
    <name type="scientific">Vigna unguiculata</name>
    <name type="common">Cowpea</name>
    <dbReference type="NCBI Taxonomy" id="3917"/>
    <lineage>
        <taxon>Eukaryota</taxon>
        <taxon>Viridiplantae</taxon>
        <taxon>Streptophyta</taxon>
        <taxon>Embryophyta</taxon>
        <taxon>Tracheophyta</taxon>
        <taxon>Spermatophyta</taxon>
        <taxon>Magnoliopsida</taxon>
        <taxon>eudicotyledons</taxon>
        <taxon>Gunneridae</taxon>
        <taxon>Pentapetalae</taxon>
        <taxon>rosids</taxon>
        <taxon>fabids</taxon>
        <taxon>Fabales</taxon>
        <taxon>Fabaceae</taxon>
        <taxon>Papilionoideae</taxon>
        <taxon>50 kb inversion clade</taxon>
        <taxon>NPAAA clade</taxon>
        <taxon>indigoferoid/millettioid clade</taxon>
        <taxon>Phaseoleae</taxon>
        <taxon>Vigna</taxon>
    </lineage>
</organism>
<feature type="region of interest" description="Disordered" evidence="1">
    <location>
        <begin position="47"/>
        <end position="76"/>
    </location>
</feature>
<protein>
    <submittedName>
        <fullName evidence="2">Uncharacterized protein</fullName>
    </submittedName>
</protein>